<evidence type="ECO:0000313" key="4">
    <source>
        <dbReference type="EMBL" id="QRF68808.1"/>
    </source>
</evidence>
<dbReference type="PANTHER" id="PTHR43477:SF4">
    <property type="entry name" value="DEHYDROGENASE_REDUCTASE SDR FAMILY MEMBER 6"/>
    <property type="match status" value="1"/>
</dbReference>
<keyword evidence="3" id="KW-0520">NAD</keyword>
<reference evidence="4 5" key="1">
    <citation type="submission" date="2019-12" db="EMBL/GenBank/DDBJ databases">
        <title>Complete Genome Sequence of a Quorum-Sensing Bacterium,Rhodobacteraceae bacterium C31, Isolated from a marine microalgae symbiotic bacteria.</title>
        <authorList>
            <person name="Zhang Y."/>
        </authorList>
    </citation>
    <scope>NUCLEOTIDE SEQUENCE [LARGE SCALE GENOMIC DNA]</scope>
    <source>
        <strain evidence="4 5">C31</strain>
        <plasmid evidence="4 5">p-SCP2</plasmid>
    </source>
</reference>
<dbReference type="InterPro" id="IPR002347">
    <property type="entry name" value="SDR_fam"/>
</dbReference>
<evidence type="ECO:0000256" key="2">
    <source>
        <dbReference type="ARBA" id="ARBA00023002"/>
    </source>
</evidence>
<evidence type="ECO:0000313" key="5">
    <source>
        <dbReference type="Proteomes" id="UP000596387"/>
    </source>
</evidence>
<comment type="similarity">
    <text evidence="1">Belongs to the short-chain dehydrogenases/reductases (SDR) family.</text>
</comment>
<dbReference type="Pfam" id="PF13561">
    <property type="entry name" value="adh_short_C2"/>
    <property type="match status" value="1"/>
</dbReference>
<dbReference type="InterPro" id="IPR036291">
    <property type="entry name" value="NAD(P)-bd_dom_sf"/>
</dbReference>
<dbReference type="SUPFAM" id="SSF51735">
    <property type="entry name" value="NAD(P)-binding Rossmann-fold domains"/>
    <property type="match status" value="1"/>
</dbReference>
<keyword evidence="2" id="KW-0560">Oxidoreductase</keyword>
<dbReference type="EMBL" id="CP047168">
    <property type="protein sequence ID" value="QRF68808.1"/>
    <property type="molecule type" value="Genomic_DNA"/>
</dbReference>
<dbReference type="PANTHER" id="PTHR43477">
    <property type="entry name" value="DIHYDROANTICAPSIN 7-DEHYDROGENASE"/>
    <property type="match status" value="1"/>
</dbReference>
<dbReference type="Gene3D" id="3.40.50.720">
    <property type="entry name" value="NAD(P)-binding Rossmann-like Domain"/>
    <property type="match status" value="1"/>
</dbReference>
<accession>A0ABX7FE22</accession>
<dbReference type="RefSeq" id="WP_031322090.1">
    <property type="nucleotide sequence ID" value="NZ_CP047168.1"/>
</dbReference>
<proteinExistence type="inferred from homology"/>
<organism evidence="4 5">
    <name type="scientific">Ponticoccus alexandrii</name>
    <dbReference type="NCBI Taxonomy" id="1943633"/>
    <lineage>
        <taxon>Bacteria</taxon>
        <taxon>Pseudomonadati</taxon>
        <taxon>Pseudomonadota</taxon>
        <taxon>Alphaproteobacteria</taxon>
        <taxon>Rhodobacterales</taxon>
        <taxon>Roseobacteraceae</taxon>
        <taxon>Ponticoccus</taxon>
    </lineage>
</organism>
<dbReference type="PRINTS" id="PR00081">
    <property type="entry name" value="GDHRDH"/>
</dbReference>
<geneLocation type="plasmid" evidence="4 5">
    <name>p-SCP2</name>
</geneLocation>
<dbReference type="Proteomes" id="UP000596387">
    <property type="component" value="Plasmid p-SCP2"/>
</dbReference>
<keyword evidence="5" id="KW-1185">Reference proteome</keyword>
<keyword evidence="4" id="KW-0614">Plasmid</keyword>
<evidence type="ECO:0000256" key="1">
    <source>
        <dbReference type="ARBA" id="ARBA00006484"/>
    </source>
</evidence>
<protein>
    <submittedName>
        <fullName evidence="4">SDR family oxidoreductase</fullName>
    </submittedName>
</protein>
<evidence type="ECO:0000256" key="3">
    <source>
        <dbReference type="ARBA" id="ARBA00023027"/>
    </source>
</evidence>
<gene>
    <name evidence="4" type="ORF">GQA70_20800</name>
</gene>
<name>A0ABX7FE22_9RHOB</name>
<dbReference type="InterPro" id="IPR051122">
    <property type="entry name" value="SDR_DHRS6-like"/>
</dbReference>
<sequence length="240" mass="24156">MRHVVVAGGSKGIGAAAVRAFLAQGDRVTSLSRSGEAPDGAKGVKVDLTVAEAAVSAVADLDEIDVLVLCAGAASPVPLDQLDLSDFRNAMDSKYFSYVNVMLPVIKKMAARGSGVVLPVIGMGGKTASASHLPGGAANAALMLVTTGMGAAYAKQGLRIVGVNPGPVATGRFQTMAAAHAEQTGQTLEAARQELSSAFPSGKITEPEDLADMLVLLASNSARAVNGTVIAMDGGATPII</sequence>